<proteinExistence type="predicted"/>
<evidence type="ECO:0000256" key="4">
    <source>
        <dbReference type="ARBA" id="ARBA00023242"/>
    </source>
</evidence>
<dbReference type="InterPro" id="IPR001357">
    <property type="entry name" value="BRCT_dom"/>
</dbReference>
<dbReference type="PROSITE" id="PS50172">
    <property type="entry name" value="BRCT"/>
    <property type="match status" value="1"/>
</dbReference>
<evidence type="ECO:0000256" key="2">
    <source>
        <dbReference type="ARBA" id="ARBA00022517"/>
    </source>
</evidence>
<dbReference type="HOGENOM" id="CLU_019619_0_0_1"/>
<dbReference type="Proteomes" id="UP000002313">
    <property type="component" value="Chromosome XI"/>
</dbReference>
<dbReference type="GeneID" id="9699599"/>
<dbReference type="VEuPathDB" id="MicrosporidiaDB:Eint_110310"/>
<sequence length="399" mass="46299">MGSNYIKPQKKYISKELVMKNLDLQEKEFDKLVALCQVHPYIPKNNRKVDQGDGFYYRISDANKLVHSDVYKILIKNRKLEDRKKKYLGTGLEYKIENIRHEEYGYVDLIRSRCKGLGEAVDELNHTLGNLYLARMLGLDDRISETLGMFENFIARKSLLECSYMSKAGVYNQTTLGKIRVVWFVPYPGAELKDIVEEKKDLPRKFEWSEPNFLDFVSSSEEEDSESEEMEIIYNDPGKIDISLLSHSVPLLMVHCKLVLFKLEKVYESHNNRKGIFQDVKFYIGSKTIEGSLRLIALSCGGDVVESPCKADIHISEGVDEVMENTIYVQPQYLFDCLNQRRRLSAEDYCVGKELPKHVSPFASIDSIITKENLMTMSKTRRHKIEDLINRFEDVKYEH</sequence>
<dbReference type="PANTHER" id="PTHR12221:SF6">
    <property type="entry name" value="PESCADILLO HOMOLOG"/>
    <property type="match status" value="1"/>
</dbReference>
<dbReference type="Gene3D" id="3.40.50.10190">
    <property type="entry name" value="BRCT domain"/>
    <property type="match status" value="1"/>
</dbReference>
<dbReference type="InterPro" id="IPR036420">
    <property type="entry name" value="BRCT_dom_sf"/>
</dbReference>
<feature type="domain" description="BRCT" evidence="5">
    <location>
        <begin position="272"/>
        <end position="351"/>
    </location>
</feature>
<dbReference type="AlphaFoldDB" id="E0SAA6"/>
<dbReference type="Pfam" id="PF16589">
    <property type="entry name" value="BRCT_2"/>
    <property type="match status" value="1"/>
</dbReference>
<keyword evidence="2" id="KW-0690">Ribosome biogenesis</keyword>
<dbReference type="Pfam" id="PF06732">
    <property type="entry name" value="Pescadillo_N"/>
    <property type="match status" value="1"/>
</dbReference>
<dbReference type="PANTHER" id="PTHR12221">
    <property type="entry name" value="PESCADILLO - RELATED"/>
    <property type="match status" value="1"/>
</dbReference>
<evidence type="ECO:0000256" key="1">
    <source>
        <dbReference type="ARBA" id="ARBA00004123"/>
    </source>
</evidence>
<dbReference type="GO" id="GO:0000463">
    <property type="term" value="P:maturation of LSU-rRNA from tricistronic rRNA transcript (SSU-rRNA, 5.8S rRNA, LSU-rRNA)"/>
    <property type="evidence" value="ECO:0007669"/>
    <property type="project" value="TreeGrafter"/>
</dbReference>
<keyword evidence="3" id="KW-0698">rRNA processing</keyword>
<dbReference type="EMBL" id="CP001952">
    <property type="protein sequence ID" value="ADM12531.1"/>
    <property type="molecule type" value="Genomic_DNA"/>
</dbReference>
<evidence type="ECO:0000313" key="6">
    <source>
        <dbReference type="EMBL" id="ADM12531.1"/>
    </source>
</evidence>
<dbReference type="SUPFAM" id="SSF52113">
    <property type="entry name" value="BRCT domain"/>
    <property type="match status" value="1"/>
</dbReference>
<dbReference type="KEGG" id="ein:Eint_110310"/>
<evidence type="ECO:0000313" key="7">
    <source>
        <dbReference type="Proteomes" id="UP000002313"/>
    </source>
</evidence>
<name>E0SAA6_ENCIT</name>
<organism evidence="6 7">
    <name type="scientific">Encephalitozoon intestinalis (strain ATCC 50506)</name>
    <name type="common">Microsporidian parasite</name>
    <name type="synonym">Septata intestinalis</name>
    <dbReference type="NCBI Taxonomy" id="876142"/>
    <lineage>
        <taxon>Eukaryota</taxon>
        <taxon>Fungi</taxon>
        <taxon>Fungi incertae sedis</taxon>
        <taxon>Microsporidia</taxon>
        <taxon>Unikaryonidae</taxon>
        <taxon>Encephalitozoon</taxon>
    </lineage>
</organism>
<dbReference type="GO" id="GO:0070545">
    <property type="term" value="C:PeBoW complex"/>
    <property type="evidence" value="ECO:0007669"/>
    <property type="project" value="TreeGrafter"/>
</dbReference>
<evidence type="ECO:0000259" key="5">
    <source>
        <dbReference type="PROSITE" id="PS50172"/>
    </source>
</evidence>
<dbReference type="OrthoDB" id="10264910at2759"/>
<comment type="subcellular location">
    <subcellularLocation>
        <location evidence="1">Nucleus</location>
    </subcellularLocation>
</comment>
<gene>
    <name evidence="6" type="ORF">Eint_110310</name>
</gene>
<dbReference type="SMART" id="SM00292">
    <property type="entry name" value="BRCT"/>
    <property type="match status" value="1"/>
</dbReference>
<dbReference type="RefSeq" id="XP_003073891.1">
    <property type="nucleotide sequence ID" value="XM_003073845.1"/>
</dbReference>
<accession>E0SAA6</accession>
<keyword evidence="4" id="KW-0539">Nucleus</keyword>
<reference evidence="6 7" key="1">
    <citation type="journal article" date="2010" name="Nat. Commun.">
        <title>The complete sequence of the smallest known nuclear genome from the microsporidian Encephalitozoon intestinalis.</title>
        <authorList>
            <person name="Corradi N."/>
            <person name="Pombert J.-F."/>
            <person name="Farinelli L."/>
            <person name="Didier E.S."/>
            <person name="Keeling P.J."/>
        </authorList>
    </citation>
    <scope>NUCLEOTIDE SEQUENCE [LARGE SCALE GENOMIC DNA]</scope>
    <source>
        <strain evidence="6 7">ATCC 50506</strain>
    </source>
</reference>
<evidence type="ECO:0000256" key="3">
    <source>
        <dbReference type="ARBA" id="ARBA00022552"/>
    </source>
</evidence>
<dbReference type="InterPro" id="IPR010613">
    <property type="entry name" value="PES"/>
</dbReference>
<dbReference type="GO" id="GO:0003723">
    <property type="term" value="F:RNA binding"/>
    <property type="evidence" value="ECO:0007669"/>
    <property type="project" value="TreeGrafter"/>
</dbReference>
<protein>
    <submittedName>
        <fullName evidence="6">60S ribosomal subunit biogenesis protein</fullName>
    </submittedName>
</protein>
<keyword evidence="7" id="KW-1185">Reference proteome</keyword>
<reference evidence="6 7" key="2">
    <citation type="journal article" date="2012" name="Proc. Natl. Acad. Sci. U.S.A.">
        <title>Gain and loss of multiple functionally related, horizontally transferred genes in the reduced genomes of two microsporidian parasites.</title>
        <authorList>
            <person name="Pombert J.-F."/>
            <person name="Selman M."/>
            <person name="Burki F."/>
            <person name="Bardell F.T."/>
            <person name="Farinelli L."/>
            <person name="Solter L.F."/>
            <person name="Whitman D.W."/>
            <person name="Weiss L.M."/>
            <person name="Corradi N."/>
            <person name="Keeling P.J."/>
        </authorList>
    </citation>
    <scope>NUCLEOTIDE SEQUENCE [LARGE SCALE GENOMIC DNA]</scope>
    <source>
        <strain evidence="6 7">ATCC 50506</strain>
    </source>
</reference>